<dbReference type="Proteomes" id="UP000192573">
    <property type="component" value="Unassembled WGS sequence"/>
</dbReference>
<dbReference type="AlphaFoldDB" id="A0A1V8NYY8"/>
<evidence type="ECO:0000256" key="1">
    <source>
        <dbReference type="SAM" id="Phobius"/>
    </source>
</evidence>
<feature type="transmembrane region" description="Helical" evidence="1">
    <location>
        <begin position="21"/>
        <end position="45"/>
    </location>
</feature>
<keyword evidence="1" id="KW-0472">Membrane</keyword>
<dbReference type="EMBL" id="NAEW01000005">
    <property type="protein sequence ID" value="OQM41614.1"/>
    <property type="molecule type" value="Genomic_DNA"/>
</dbReference>
<proteinExistence type="predicted"/>
<reference evidence="2 3" key="1">
    <citation type="submission" date="2017-03" db="EMBL/GenBank/DDBJ databases">
        <authorList>
            <person name="Afonso C.L."/>
            <person name="Miller P.J."/>
            <person name="Scott M.A."/>
            <person name="Spackman E."/>
            <person name="Goraichik I."/>
            <person name="Dimitrov K.M."/>
            <person name="Suarez D.L."/>
            <person name="Swayne D.E."/>
        </authorList>
    </citation>
    <scope>NUCLEOTIDE SEQUENCE [LARGE SCALE GENOMIC DNA]</scope>
    <source>
        <strain evidence="2 3">ATCC 51113</strain>
    </source>
</reference>
<accession>A0A1V8NYY8</accession>
<organism evidence="2 3">
    <name type="scientific">Citrobacter braakii</name>
    <dbReference type="NCBI Taxonomy" id="57706"/>
    <lineage>
        <taxon>Bacteria</taxon>
        <taxon>Pseudomonadati</taxon>
        <taxon>Pseudomonadota</taxon>
        <taxon>Gammaproteobacteria</taxon>
        <taxon>Enterobacterales</taxon>
        <taxon>Enterobacteriaceae</taxon>
        <taxon>Citrobacter</taxon>
        <taxon>Citrobacter freundii complex</taxon>
    </lineage>
</organism>
<comment type="caution">
    <text evidence="2">The sequence shown here is derived from an EMBL/GenBank/DDBJ whole genome shotgun (WGS) entry which is preliminary data.</text>
</comment>
<evidence type="ECO:0000313" key="3">
    <source>
        <dbReference type="Proteomes" id="UP000192573"/>
    </source>
</evidence>
<name>A0A1V8NYY8_CITBR</name>
<gene>
    <name evidence="2" type="ORF">BZK42_13005</name>
</gene>
<sequence>MIFITKYRYKKTSQVKNWLKMGVKCEVVHVFVLAVCWVFVIYFAINICLDFSWCDLERILFHHLFLATTPQAINLKIYTLVVWRKWLTAIMFKLPAMTPFGCLQSKALISVNTRRVCF</sequence>
<keyword evidence="1" id="KW-0812">Transmembrane</keyword>
<protein>
    <submittedName>
        <fullName evidence="2">Uncharacterized protein</fullName>
    </submittedName>
</protein>
<evidence type="ECO:0000313" key="2">
    <source>
        <dbReference type="EMBL" id="OQM41614.1"/>
    </source>
</evidence>
<keyword evidence="1" id="KW-1133">Transmembrane helix</keyword>